<sequence length="238" mass="26677">MDAKTFYETTAIRNSSNSSDIIPQATSFVGKWGSKSRIQITYEMLSPYAPFGNFLDLGCGGLSNLITLENLFEKGFGVDIAAYPSWEPLAPRFKTCEHNLDTGALPFPDEMFDAVTILMVLEHVFDPFTVVEEIARVTKPKGYLVINVPNIAYIKHRLGLLVGRLPVTSSVNCWDMREWDGGHIHYFTLERLTWLLQKFGGYQILQVQSSGKLGSFKRSVPGLLCSDLQLLCQKTIKS</sequence>
<keyword evidence="2" id="KW-1185">Reference proteome</keyword>
<reference evidence="1 2" key="1">
    <citation type="submission" date="2012-06" db="EMBL/GenBank/DDBJ databases">
        <title>Finished chromosome of genome of Microcoleus sp. PCC 7113.</title>
        <authorList>
            <consortium name="US DOE Joint Genome Institute"/>
            <person name="Gugger M."/>
            <person name="Coursin T."/>
            <person name="Rippka R."/>
            <person name="Tandeau De Marsac N."/>
            <person name="Huntemann M."/>
            <person name="Wei C.-L."/>
            <person name="Han J."/>
            <person name="Detter J.C."/>
            <person name="Han C."/>
            <person name="Tapia R."/>
            <person name="Chen A."/>
            <person name="Kyrpides N."/>
            <person name="Mavromatis K."/>
            <person name="Markowitz V."/>
            <person name="Szeto E."/>
            <person name="Ivanova N."/>
            <person name="Pagani I."/>
            <person name="Pati A."/>
            <person name="Goodwin L."/>
            <person name="Nordberg H.P."/>
            <person name="Cantor M.N."/>
            <person name="Hua S.X."/>
            <person name="Woyke T."/>
            <person name="Kerfeld C.A."/>
        </authorList>
    </citation>
    <scope>NUCLEOTIDE SEQUENCE [LARGE SCALE GENOMIC DNA]</scope>
    <source>
        <strain evidence="1 2">PCC 7113</strain>
    </source>
</reference>
<protein>
    <submittedName>
        <fullName evidence="1">Methylase involved in ubiquinone/menaquinone biosynthesis</fullName>
    </submittedName>
</protein>
<dbReference type="Proteomes" id="UP000010471">
    <property type="component" value="Chromosome"/>
</dbReference>
<gene>
    <name evidence="1" type="ORF">Mic7113_5742</name>
</gene>
<dbReference type="OrthoDB" id="449909at2"/>
<dbReference type="EMBL" id="CP003630">
    <property type="protein sequence ID" value="AFZ21367.1"/>
    <property type="molecule type" value="Genomic_DNA"/>
</dbReference>
<keyword evidence="1" id="KW-0489">Methyltransferase</keyword>
<dbReference type="SUPFAM" id="SSF53335">
    <property type="entry name" value="S-adenosyl-L-methionine-dependent methyltransferases"/>
    <property type="match status" value="1"/>
</dbReference>
<evidence type="ECO:0000313" key="1">
    <source>
        <dbReference type="EMBL" id="AFZ21367.1"/>
    </source>
</evidence>
<dbReference type="CDD" id="cd02440">
    <property type="entry name" value="AdoMet_MTases"/>
    <property type="match status" value="1"/>
</dbReference>
<organism evidence="1 2">
    <name type="scientific">Allocoleopsis franciscana PCC 7113</name>
    <dbReference type="NCBI Taxonomy" id="1173027"/>
    <lineage>
        <taxon>Bacteria</taxon>
        <taxon>Bacillati</taxon>
        <taxon>Cyanobacteriota</taxon>
        <taxon>Cyanophyceae</taxon>
        <taxon>Coleofasciculales</taxon>
        <taxon>Coleofasciculaceae</taxon>
        <taxon>Allocoleopsis</taxon>
        <taxon>Allocoleopsis franciscana</taxon>
    </lineage>
</organism>
<dbReference type="STRING" id="1173027.Mic7113_5742"/>
<dbReference type="KEGG" id="mic:Mic7113_5742"/>
<dbReference type="GO" id="GO:0008168">
    <property type="term" value="F:methyltransferase activity"/>
    <property type="evidence" value="ECO:0007669"/>
    <property type="project" value="UniProtKB-KW"/>
</dbReference>
<keyword evidence="1" id="KW-0808">Transferase</keyword>
<dbReference type="Pfam" id="PF13489">
    <property type="entry name" value="Methyltransf_23"/>
    <property type="match status" value="1"/>
</dbReference>
<dbReference type="AlphaFoldDB" id="K9WP87"/>
<dbReference type="PANTHER" id="PTHR43591">
    <property type="entry name" value="METHYLTRANSFERASE"/>
    <property type="match status" value="1"/>
</dbReference>
<dbReference type="InterPro" id="IPR029063">
    <property type="entry name" value="SAM-dependent_MTases_sf"/>
</dbReference>
<dbReference type="RefSeq" id="WP_015185496.1">
    <property type="nucleotide sequence ID" value="NC_019738.1"/>
</dbReference>
<accession>K9WP87</accession>
<dbReference type="HOGENOM" id="CLU_1164806_0_0_3"/>
<evidence type="ECO:0000313" key="2">
    <source>
        <dbReference type="Proteomes" id="UP000010471"/>
    </source>
</evidence>
<name>K9WP87_9CYAN</name>
<dbReference type="Gene3D" id="3.40.50.150">
    <property type="entry name" value="Vaccinia Virus protein VP39"/>
    <property type="match status" value="1"/>
</dbReference>
<proteinExistence type="predicted"/>
<dbReference type="GO" id="GO:0032259">
    <property type="term" value="P:methylation"/>
    <property type="evidence" value="ECO:0007669"/>
    <property type="project" value="UniProtKB-KW"/>
</dbReference>
<keyword evidence="1" id="KW-0830">Ubiquinone</keyword>
<dbReference type="eggNOG" id="COG2227">
    <property type="taxonomic scope" value="Bacteria"/>
</dbReference>